<protein>
    <submittedName>
        <fullName evidence="2">Uncharacterized protein</fullName>
    </submittedName>
</protein>
<keyword evidence="3" id="KW-1185">Reference proteome</keyword>
<dbReference type="AlphaFoldDB" id="A0AAP0H786"/>
<dbReference type="EMBL" id="JBCNJP010000007">
    <property type="protein sequence ID" value="KAK9077503.1"/>
    <property type="molecule type" value="Genomic_DNA"/>
</dbReference>
<feature type="transmembrane region" description="Helical" evidence="1">
    <location>
        <begin position="14"/>
        <end position="36"/>
    </location>
</feature>
<evidence type="ECO:0000256" key="1">
    <source>
        <dbReference type="SAM" id="Phobius"/>
    </source>
</evidence>
<dbReference type="Proteomes" id="UP001408789">
    <property type="component" value="Unassembled WGS sequence"/>
</dbReference>
<accession>A0AAP0H786</accession>
<comment type="caution">
    <text evidence="2">The sequence shown here is derived from an EMBL/GenBank/DDBJ whole genome shotgun (WGS) entry which is preliminary data.</text>
</comment>
<keyword evidence="1" id="KW-1133">Transmembrane helix</keyword>
<keyword evidence="1" id="KW-0812">Transmembrane</keyword>
<keyword evidence="1" id="KW-0472">Membrane</keyword>
<evidence type="ECO:0000313" key="2">
    <source>
        <dbReference type="EMBL" id="KAK9077503.1"/>
    </source>
</evidence>
<name>A0AAP0H786_9ASTR</name>
<evidence type="ECO:0000313" key="3">
    <source>
        <dbReference type="Proteomes" id="UP001408789"/>
    </source>
</evidence>
<gene>
    <name evidence="2" type="ORF">SSX86_005840</name>
</gene>
<reference evidence="2 3" key="1">
    <citation type="submission" date="2024-04" db="EMBL/GenBank/DDBJ databases">
        <title>The reference genome of an endangered Asteraceae, Deinandra increscens subsp. villosa, native to the Central Coast of California.</title>
        <authorList>
            <person name="Guilliams M."/>
            <person name="Hasenstab-Lehman K."/>
            <person name="Meyer R."/>
            <person name="Mcevoy S."/>
        </authorList>
    </citation>
    <scope>NUCLEOTIDE SEQUENCE [LARGE SCALE GENOMIC DNA]</scope>
    <source>
        <tissue evidence="2">Leaf</tissue>
    </source>
</reference>
<organism evidence="2 3">
    <name type="scientific">Deinandra increscens subsp. villosa</name>
    <dbReference type="NCBI Taxonomy" id="3103831"/>
    <lineage>
        <taxon>Eukaryota</taxon>
        <taxon>Viridiplantae</taxon>
        <taxon>Streptophyta</taxon>
        <taxon>Embryophyta</taxon>
        <taxon>Tracheophyta</taxon>
        <taxon>Spermatophyta</taxon>
        <taxon>Magnoliopsida</taxon>
        <taxon>eudicotyledons</taxon>
        <taxon>Gunneridae</taxon>
        <taxon>Pentapetalae</taxon>
        <taxon>asterids</taxon>
        <taxon>campanulids</taxon>
        <taxon>Asterales</taxon>
        <taxon>Asteraceae</taxon>
        <taxon>Asteroideae</taxon>
        <taxon>Heliantheae alliance</taxon>
        <taxon>Madieae</taxon>
        <taxon>Madiinae</taxon>
        <taxon>Deinandra</taxon>
    </lineage>
</organism>
<proteinExistence type="predicted"/>
<sequence length="146" mass="17237">MQGLGMTQTTTKQVYMISFWIKGIIILLKQLMFHMLMEGSWRKEWRLLLRNRLRERFQDDLLLGRFTENRPRNPNLLLVHKPSMENTFVPSITQDLNSVTNVHNDGVRYAFCSDPLTFVKELEPGYHVVEYERECTHVGVSFNTEC</sequence>